<dbReference type="Gene3D" id="3.30.1450.10">
    <property type="match status" value="1"/>
</dbReference>
<evidence type="ECO:0000256" key="3">
    <source>
        <dbReference type="ARBA" id="ARBA00023237"/>
    </source>
</evidence>
<dbReference type="InterPro" id="IPR037873">
    <property type="entry name" value="BamE-like"/>
</dbReference>
<organism evidence="5">
    <name type="scientific">hydrothermal vent metagenome</name>
    <dbReference type="NCBI Taxonomy" id="652676"/>
    <lineage>
        <taxon>unclassified sequences</taxon>
        <taxon>metagenomes</taxon>
        <taxon>ecological metagenomes</taxon>
    </lineage>
</organism>
<feature type="domain" description="Outer membrane protein assembly factor BamE" evidence="4">
    <location>
        <begin position="38"/>
        <end position="112"/>
    </location>
</feature>
<dbReference type="GO" id="GO:0051205">
    <property type="term" value="P:protein insertion into membrane"/>
    <property type="evidence" value="ECO:0007669"/>
    <property type="project" value="TreeGrafter"/>
</dbReference>
<evidence type="ECO:0000256" key="2">
    <source>
        <dbReference type="ARBA" id="ARBA00023136"/>
    </source>
</evidence>
<keyword evidence="5" id="KW-0449">Lipoprotein</keyword>
<dbReference type="PANTHER" id="PTHR37482:SF1">
    <property type="entry name" value="OUTER MEMBRANE PROTEIN ASSEMBLY FACTOR BAME"/>
    <property type="match status" value="1"/>
</dbReference>
<dbReference type="Pfam" id="PF04355">
    <property type="entry name" value="BamE"/>
    <property type="match status" value="1"/>
</dbReference>
<sequence>MSTLTATNRSRKRLVLTLAMVLATGFTAACTPTIDRRGYLPRAGDLERVSPGMSKTEVTALLGSPSTTATVNFTGDSYYYISSKVETQGFLDPKETERSIFAIRFDQVDQVQSFAQYTLEDGQIVNVNSRTTPTKGREFTILQQLFGNIGAGSILGGGGSDAGARVGR</sequence>
<dbReference type="AlphaFoldDB" id="A0A3B0RQ16"/>
<protein>
    <submittedName>
        <fullName evidence="5">Outer membrane lipoprotein OmlA</fullName>
    </submittedName>
</protein>
<gene>
    <name evidence="5" type="ORF">MNBD_ALPHA08-1510</name>
</gene>
<evidence type="ECO:0000313" key="5">
    <source>
        <dbReference type="EMBL" id="VAV90318.1"/>
    </source>
</evidence>
<reference evidence="5" key="1">
    <citation type="submission" date="2018-06" db="EMBL/GenBank/DDBJ databases">
        <authorList>
            <person name="Zhirakovskaya E."/>
        </authorList>
    </citation>
    <scope>NUCLEOTIDE SEQUENCE</scope>
</reference>
<dbReference type="GO" id="GO:1990063">
    <property type="term" value="C:Bam protein complex"/>
    <property type="evidence" value="ECO:0007669"/>
    <property type="project" value="TreeGrafter"/>
</dbReference>
<dbReference type="InterPro" id="IPR026592">
    <property type="entry name" value="BamE"/>
</dbReference>
<dbReference type="GO" id="GO:0030674">
    <property type="term" value="F:protein-macromolecule adaptor activity"/>
    <property type="evidence" value="ECO:0007669"/>
    <property type="project" value="TreeGrafter"/>
</dbReference>
<keyword evidence="2" id="KW-0472">Membrane</keyword>
<keyword evidence="3" id="KW-0998">Cell outer membrane</keyword>
<evidence type="ECO:0000259" key="4">
    <source>
        <dbReference type="Pfam" id="PF04355"/>
    </source>
</evidence>
<proteinExistence type="predicted"/>
<accession>A0A3B0RQ16</accession>
<dbReference type="EMBL" id="UOEC01000076">
    <property type="protein sequence ID" value="VAV90318.1"/>
    <property type="molecule type" value="Genomic_DNA"/>
</dbReference>
<evidence type="ECO:0000256" key="1">
    <source>
        <dbReference type="ARBA" id="ARBA00022729"/>
    </source>
</evidence>
<name>A0A3B0RQ16_9ZZZZ</name>
<dbReference type="GO" id="GO:0043165">
    <property type="term" value="P:Gram-negative-bacterium-type cell outer membrane assembly"/>
    <property type="evidence" value="ECO:0007669"/>
    <property type="project" value="TreeGrafter"/>
</dbReference>
<dbReference type="InterPro" id="IPR007450">
    <property type="entry name" value="BamE_dom"/>
</dbReference>
<dbReference type="PANTHER" id="PTHR37482">
    <property type="entry name" value="OUTER MEMBRANE PROTEIN ASSEMBLY FACTOR BAME"/>
    <property type="match status" value="1"/>
</dbReference>
<keyword evidence="1" id="KW-0732">Signal</keyword>